<feature type="compositionally biased region" description="Basic residues" evidence="1">
    <location>
        <begin position="131"/>
        <end position="150"/>
    </location>
</feature>
<proteinExistence type="predicted"/>
<feature type="region of interest" description="Disordered" evidence="1">
    <location>
        <begin position="23"/>
        <end position="61"/>
    </location>
</feature>
<name>A0ABR4PE54_9HELO</name>
<feature type="compositionally biased region" description="Low complexity" evidence="1">
    <location>
        <begin position="48"/>
        <end position="58"/>
    </location>
</feature>
<protein>
    <submittedName>
        <fullName evidence="2">Uncharacterized protein</fullName>
    </submittedName>
</protein>
<keyword evidence="3" id="KW-1185">Reference proteome</keyword>
<sequence length="158" mass="17236">MFFSSSPSSPYNSYSATPAMEIPTTASSARPTSSSTTCAYPSWPRRASLSNSSNSSGSTFEHATSYISDDDLFPLVFDDADTDSNASPTTSPAASMHEHIIVGVENVACTDFMKELMAEEKARKQRERETKRRSRSSSSRKSRGSSHKKMSPILESSE</sequence>
<comment type="caution">
    <text evidence="2">The sequence shown here is derived from an EMBL/GenBank/DDBJ whole genome shotgun (WGS) entry which is preliminary data.</text>
</comment>
<organism evidence="2 3">
    <name type="scientific">Phlyctema vagabunda</name>
    <dbReference type="NCBI Taxonomy" id="108571"/>
    <lineage>
        <taxon>Eukaryota</taxon>
        <taxon>Fungi</taxon>
        <taxon>Dikarya</taxon>
        <taxon>Ascomycota</taxon>
        <taxon>Pezizomycotina</taxon>
        <taxon>Leotiomycetes</taxon>
        <taxon>Helotiales</taxon>
        <taxon>Dermateaceae</taxon>
        <taxon>Phlyctema</taxon>
    </lineage>
</organism>
<feature type="compositionally biased region" description="Low complexity" evidence="1">
    <location>
        <begin position="83"/>
        <end position="95"/>
    </location>
</feature>
<evidence type="ECO:0000256" key="1">
    <source>
        <dbReference type="SAM" id="MobiDB-lite"/>
    </source>
</evidence>
<dbReference type="EMBL" id="JBFCZG010000006">
    <property type="protein sequence ID" value="KAL3421417.1"/>
    <property type="molecule type" value="Genomic_DNA"/>
</dbReference>
<accession>A0ABR4PE54</accession>
<feature type="region of interest" description="Disordered" evidence="1">
    <location>
        <begin position="119"/>
        <end position="158"/>
    </location>
</feature>
<dbReference type="Proteomes" id="UP001629113">
    <property type="component" value="Unassembled WGS sequence"/>
</dbReference>
<evidence type="ECO:0000313" key="2">
    <source>
        <dbReference type="EMBL" id="KAL3421417.1"/>
    </source>
</evidence>
<feature type="compositionally biased region" description="Basic and acidic residues" evidence="1">
    <location>
        <begin position="119"/>
        <end position="130"/>
    </location>
</feature>
<feature type="compositionally biased region" description="Low complexity" evidence="1">
    <location>
        <begin position="23"/>
        <end position="37"/>
    </location>
</feature>
<feature type="region of interest" description="Disordered" evidence="1">
    <location>
        <begin position="77"/>
        <end position="98"/>
    </location>
</feature>
<evidence type="ECO:0000313" key="3">
    <source>
        <dbReference type="Proteomes" id="UP001629113"/>
    </source>
</evidence>
<reference evidence="2 3" key="1">
    <citation type="submission" date="2024-06" db="EMBL/GenBank/DDBJ databases">
        <title>Complete genome of Phlyctema vagabunda strain 19-DSS-EL-015.</title>
        <authorList>
            <person name="Fiorenzani C."/>
        </authorList>
    </citation>
    <scope>NUCLEOTIDE SEQUENCE [LARGE SCALE GENOMIC DNA]</scope>
    <source>
        <strain evidence="2 3">19-DSS-EL-015</strain>
    </source>
</reference>
<gene>
    <name evidence="2" type="ORF">PVAG01_07862</name>
</gene>